<name>A0ACA9SNF0_9GLOM</name>
<proteinExistence type="predicted"/>
<protein>
    <submittedName>
        <fullName evidence="1">17626_t:CDS:1</fullName>
    </submittedName>
</protein>
<reference evidence="1" key="1">
    <citation type="submission" date="2021-06" db="EMBL/GenBank/DDBJ databases">
        <authorList>
            <person name="Kallberg Y."/>
            <person name="Tangrot J."/>
            <person name="Rosling A."/>
        </authorList>
    </citation>
    <scope>NUCLEOTIDE SEQUENCE</scope>
    <source>
        <strain evidence="1">MA461A</strain>
    </source>
</reference>
<feature type="non-terminal residue" evidence="1">
    <location>
        <position position="1"/>
    </location>
</feature>
<feature type="non-terminal residue" evidence="1">
    <location>
        <position position="139"/>
    </location>
</feature>
<sequence>KKDERRCQGIKYCEFSDPIYLNTVHNNVDVDSDLYHKMVTNQEINTASESQCKFQRNGIICSGSAKLGKIVDYLTNTTSYFIGCTEYKPNDKWHRFVKININEIDLPLLKQLFAGELIEDDDQITCTSIIARSCKRKQC</sequence>
<evidence type="ECO:0000313" key="1">
    <source>
        <dbReference type="EMBL" id="CAG8843361.1"/>
    </source>
</evidence>
<gene>
    <name evidence="1" type="ORF">RPERSI_LOCUS32724</name>
</gene>
<comment type="caution">
    <text evidence="1">The sequence shown here is derived from an EMBL/GenBank/DDBJ whole genome shotgun (WGS) entry which is preliminary data.</text>
</comment>
<accession>A0ACA9SNF0</accession>
<organism evidence="1 2">
    <name type="scientific">Racocetra persica</name>
    <dbReference type="NCBI Taxonomy" id="160502"/>
    <lineage>
        <taxon>Eukaryota</taxon>
        <taxon>Fungi</taxon>
        <taxon>Fungi incertae sedis</taxon>
        <taxon>Mucoromycota</taxon>
        <taxon>Glomeromycotina</taxon>
        <taxon>Glomeromycetes</taxon>
        <taxon>Diversisporales</taxon>
        <taxon>Gigasporaceae</taxon>
        <taxon>Racocetra</taxon>
    </lineage>
</organism>
<dbReference type="EMBL" id="CAJVQC010138090">
    <property type="protein sequence ID" value="CAG8843361.1"/>
    <property type="molecule type" value="Genomic_DNA"/>
</dbReference>
<keyword evidence="2" id="KW-1185">Reference proteome</keyword>
<evidence type="ECO:0000313" key="2">
    <source>
        <dbReference type="Proteomes" id="UP000789920"/>
    </source>
</evidence>
<dbReference type="Proteomes" id="UP000789920">
    <property type="component" value="Unassembled WGS sequence"/>
</dbReference>